<accession>A0ABW1K1D7</accession>
<name>A0ABW1K1D7_9ACTN</name>
<proteinExistence type="predicted"/>
<gene>
    <name evidence="2" type="ORF">ACFP2T_01110</name>
</gene>
<evidence type="ECO:0000313" key="3">
    <source>
        <dbReference type="Proteomes" id="UP001596203"/>
    </source>
</evidence>
<organism evidence="2 3">
    <name type="scientific">Plantactinospora solaniradicis</name>
    <dbReference type="NCBI Taxonomy" id="1723736"/>
    <lineage>
        <taxon>Bacteria</taxon>
        <taxon>Bacillati</taxon>
        <taxon>Actinomycetota</taxon>
        <taxon>Actinomycetes</taxon>
        <taxon>Micromonosporales</taxon>
        <taxon>Micromonosporaceae</taxon>
        <taxon>Plantactinospora</taxon>
    </lineage>
</organism>
<dbReference type="EMBL" id="JBHSPR010000001">
    <property type="protein sequence ID" value="MFC6014799.1"/>
    <property type="molecule type" value="Genomic_DNA"/>
</dbReference>
<dbReference type="Proteomes" id="UP001596203">
    <property type="component" value="Unassembled WGS sequence"/>
</dbReference>
<protein>
    <submittedName>
        <fullName evidence="2">Uncharacterized protein</fullName>
    </submittedName>
</protein>
<evidence type="ECO:0000256" key="1">
    <source>
        <dbReference type="SAM" id="SignalP"/>
    </source>
</evidence>
<sequence>MLDRSRNAGRSLAAAVLTAALVAVGLAAPVPASAAVSRAELALRWAPIHYQDVDATGSHALGGRSDYITKVDFDGDLNGRNNWDRAGQAGASFAAHAYYSVLETSTHWYITYLFFHPRDWTDHPFFETEHENDGEGVLFAIERDGSTYGVLRSAVSVAHSNFYSYAPAGSTWSGGRENIDGTLQLQASPHDSFLHPVTAQEAQGHGLKAYPQYNINGDGLVYYPSTVAETPSDGNDRDVRYALVDVFASGGLWAQRANANLFANLGTFAGDDTGDCGVGTFDCSTNSANAPWGWDDADDLPGRGEIATDPAKLSAEYFTIPGSPSRTYSYNPYASAAAALAEAARTAPPVVD</sequence>
<comment type="caution">
    <text evidence="2">The sequence shown here is derived from an EMBL/GenBank/DDBJ whole genome shotgun (WGS) entry which is preliminary data.</text>
</comment>
<keyword evidence="1" id="KW-0732">Signal</keyword>
<dbReference type="RefSeq" id="WP_377416287.1">
    <property type="nucleotide sequence ID" value="NZ_JBHSPR010000001.1"/>
</dbReference>
<reference evidence="3" key="1">
    <citation type="journal article" date="2019" name="Int. J. Syst. Evol. Microbiol.">
        <title>The Global Catalogue of Microorganisms (GCM) 10K type strain sequencing project: providing services to taxonomists for standard genome sequencing and annotation.</title>
        <authorList>
            <consortium name="The Broad Institute Genomics Platform"/>
            <consortium name="The Broad Institute Genome Sequencing Center for Infectious Disease"/>
            <person name="Wu L."/>
            <person name="Ma J."/>
        </authorList>
    </citation>
    <scope>NUCLEOTIDE SEQUENCE [LARGE SCALE GENOMIC DNA]</scope>
    <source>
        <strain evidence="3">ZS-35-S2</strain>
    </source>
</reference>
<feature type="signal peptide" evidence="1">
    <location>
        <begin position="1"/>
        <end position="34"/>
    </location>
</feature>
<keyword evidence="3" id="KW-1185">Reference proteome</keyword>
<feature type="chain" id="PRO_5046872000" evidence="1">
    <location>
        <begin position="35"/>
        <end position="352"/>
    </location>
</feature>
<evidence type="ECO:0000313" key="2">
    <source>
        <dbReference type="EMBL" id="MFC6014799.1"/>
    </source>
</evidence>